<evidence type="ECO:0000313" key="3">
    <source>
        <dbReference type="EMBL" id="GGP19696.1"/>
    </source>
</evidence>
<evidence type="ECO:0000313" key="4">
    <source>
        <dbReference type="Proteomes" id="UP000610960"/>
    </source>
</evidence>
<keyword evidence="2" id="KW-1133">Transmembrane helix</keyword>
<dbReference type="EMBL" id="BMNL01000001">
    <property type="protein sequence ID" value="GGP19696.1"/>
    <property type="molecule type" value="Genomic_DNA"/>
</dbReference>
<feature type="coiled-coil region" evidence="1">
    <location>
        <begin position="126"/>
        <end position="153"/>
    </location>
</feature>
<comment type="caution">
    <text evidence="3">The sequence shown here is derived from an EMBL/GenBank/DDBJ whole genome shotgun (WGS) entry which is preliminary data.</text>
</comment>
<gene>
    <name evidence="3" type="ORF">GCM10007981_04420</name>
</gene>
<keyword evidence="2" id="KW-0812">Transmembrane</keyword>
<protein>
    <submittedName>
        <fullName evidence="3">Uncharacterized protein</fullName>
    </submittedName>
</protein>
<keyword evidence="2" id="KW-0472">Membrane</keyword>
<sequence length="634" mass="72144">MRQKYLANLSGSSYGDIAESLFRATGSLYEEPLNEYRSLKQRRSNVIEKIKMDEEKIADINNHVNELNRMLGRTKMYFISVLAFIIALLLLTVFTRSSLFIIVALISGAGVLYYAYNMRRNTLRDISNSKREALRMGTEIKELKEELSRVESLISNFKLPDIKARIYRVYIPIGLVKFKAPTGSSYSLGISPALRNGISLRFAVVGNPEDVNEAISEVRQQDEYYRDKLIREKTEGAKIIDELRKINMWEEVYKARSPESLLVRSLGRLEGAVKMIKYDEFMLPIIKPSNDNVKFIKKIIESSTDGRPQNVDMEGVGILSASVGKLEDLYKIIETLSNIKGAVIETHYMADSASNYRDLSERIHDLVVQSIPMDSFSSFTESVYCRKCVEGTLEEHVRRVDLKRWIEVNVLGGVSEDPDIVSLPPRLKKDEDIKGLLASINRLLMEKVPLPGVSSEPEGDRSIDEYEKLYGEGIIKYALAISGADSYIKYILGSPFEEPKMACEVCSGGVRVEDLYYISNLALPYIKGYIATIYEFQDSLYKKSEGVRLSVNQSRLSKEQRKSMLSIDETMRNDLIIKIRDVEYNIKNNIKYIELLKELLLSSEISGLLRASTIFNTLGDIQRLNIQEQVIESE</sequence>
<keyword evidence="1" id="KW-0175">Coiled coil</keyword>
<reference evidence="3" key="2">
    <citation type="submission" date="2020-09" db="EMBL/GenBank/DDBJ databases">
        <authorList>
            <person name="Sun Q."/>
            <person name="Ohkuma M."/>
        </authorList>
    </citation>
    <scope>NUCLEOTIDE SEQUENCE</scope>
    <source>
        <strain evidence="3">JCM 10088</strain>
    </source>
</reference>
<dbReference type="AlphaFoldDB" id="A0A830GRN2"/>
<dbReference type="RefSeq" id="WP_188595815.1">
    <property type="nucleotide sequence ID" value="NZ_BMNL01000001.1"/>
</dbReference>
<accession>A0A830GRN2</accession>
<evidence type="ECO:0000256" key="1">
    <source>
        <dbReference type="SAM" id="Coils"/>
    </source>
</evidence>
<reference evidence="3" key="1">
    <citation type="journal article" date="2014" name="Int. J. Syst. Evol. Microbiol.">
        <title>Complete genome sequence of Corynebacterium casei LMG S-19264T (=DSM 44701T), isolated from a smear-ripened cheese.</title>
        <authorList>
            <consortium name="US DOE Joint Genome Institute (JGI-PGF)"/>
            <person name="Walter F."/>
            <person name="Albersmeier A."/>
            <person name="Kalinowski J."/>
            <person name="Ruckert C."/>
        </authorList>
    </citation>
    <scope>NUCLEOTIDE SEQUENCE</scope>
    <source>
        <strain evidence="3">JCM 10088</strain>
    </source>
</reference>
<proteinExistence type="predicted"/>
<feature type="transmembrane region" description="Helical" evidence="2">
    <location>
        <begin position="99"/>
        <end position="116"/>
    </location>
</feature>
<name>A0A830GRN2_9CREN</name>
<keyword evidence="4" id="KW-1185">Reference proteome</keyword>
<organism evidence="3 4">
    <name type="scientific">Thermocladium modestius</name>
    <dbReference type="NCBI Taxonomy" id="62609"/>
    <lineage>
        <taxon>Archaea</taxon>
        <taxon>Thermoproteota</taxon>
        <taxon>Thermoprotei</taxon>
        <taxon>Thermoproteales</taxon>
        <taxon>Thermoproteaceae</taxon>
        <taxon>Thermocladium</taxon>
    </lineage>
</organism>
<dbReference type="Proteomes" id="UP000610960">
    <property type="component" value="Unassembled WGS sequence"/>
</dbReference>
<feature type="transmembrane region" description="Helical" evidence="2">
    <location>
        <begin position="76"/>
        <end position="93"/>
    </location>
</feature>
<evidence type="ECO:0000256" key="2">
    <source>
        <dbReference type="SAM" id="Phobius"/>
    </source>
</evidence>